<dbReference type="PROSITE" id="PS00228">
    <property type="entry name" value="TUBULIN_B_AUTOREG"/>
    <property type="match status" value="1"/>
</dbReference>
<protein>
    <recommendedName>
        <fullName evidence="9">Tubulin nucleotide-binding domain-like protein</fullName>
    </recommendedName>
</protein>
<dbReference type="InterPro" id="IPR029209">
    <property type="entry name" value="DML1/Misato_tubulin"/>
</dbReference>
<comment type="subcellular location">
    <subcellularLocation>
        <location evidence="2">Mitochondrion</location>
    </subcellularLocation>
</comment>
<evidence type="ECO:0000259" key="6">
    <source>
        <dbReference type="Pfam" id="PF14881"/>
    </source>
</evidence>
<dbReference type="EMBL" id="JABXXO010000013">
    <property type="protein sequence ID" value="KAF7761616.1"/>
    <property type="molecule type" value="Genomic_DNA"/>
</dbReference>
<evidence type="ECO:0000256" key="3">
    <source>
        <dbReference type="ARBA" id="ARBA00008507"/>
    </source>
</evidence>
<evidence type="ECO:0000256" key="1">
    <source>
        <dbReference type="ARBA" id="ARBA00003757"/>
    </source>
</evidence>
<comment type="similarity">
    <text evidence="3">Belongs to the misato family.</text>
</comment>
<dbReference type="AlphaFoldDB" id="A0A8H7C426"/>
<name>A0A8H7C426_AGABI</name>
<reference evidence="7 8" key="1">
    <citation type="journal article" name="Sci. Rep.">
        <title>Telomere-to-telomere assembled and centromere annotated genomes of the two main subspecies of the button mushroom Agaricus bisporus reveal especially polymorphic chromosome ends.</title>
        <authorList>
            <person name="Sonnenberg A.S.M."/>
            <person name="Sedaghat-Telgerd N."/>
            <person name="Lavrijssen B."/>
            <person name="Ohm R.A."/>
            <person name="Hendrickx P.M."/>
            <person name="Scholtmeijer K."/>
            <person name="Baars J.J.P."/>
            <person name="van Peer A."/>
        </authorList>
    </citation>
    <scope>NUCLEOTIDE SEQUENCE [LARGE SCALE GENOMIC DNA]</scope>
    <source>
        <strain evidence="7 8">H119_p4</strain>
    </source>
</reference>
<evidence type="ECO:0008006" key="9">
    <source>
        <dbReference type="Google" id="ProtNLM"/>
    </source>
</evidence>
<comment type="caution">
    <text evidence="7">The sequence shown here is derived from an EMBL/GenBank/DDBJ whole genome shotgun (WGS) entry which is preliminary data.</text>
</comment>
<dbReference type="InterPro" id="IPR036525">
    <property type="entry name" value="Tubulin/FtsZ_GTPase_sf"/>
</dbReference>
<dbReference type="Gene3D" id="3.40.50.1440">
    <property type="entry name" value="Tubulin/FtsZ, GTPase domain"/>
    <property type="match status" value="1"/>
</dbReference>
<dbReference type="InterPro" id="IPR049942">
    <property type="entry name" value="DML1/Misato"/>
</dbReference>
<dbReference type="Proteomes" id="UP000629468">
    <property type="component" value="Unassembled WGS sequence"/>
</dbReference>
<feature type="domain" description="Misato Segment II tubulin-like" evidence="5">
    <location>
        <begin position="2"/>
        <end position="113"/>
    </location>
</feature>
<dbReference type="Pfam" id="PF14881">
    <property type="entry name" value="Tubulin_3"/>
    <property type="match status" value="1"/>
</dbReference>
<keyword evidence="4" id="KW-0496">Mitochondrion</keyword>
<dbReference type="PANTHER" id="PTHR13391">
    <property type="entry name" value="MITOCHONDRIAL DISTRIBUTION REGULATOR MISATO"/>
    <property type="match status" value="1"/>
</dbReference>
<evidence type="ECO:0000259" key="5">
    <source>
        <dbReference type="Pfam" id="PF10644"/>
    </source>
</evidence>
<accession>A0A8H7C426</accession>
<dbReference type="InterPro" id="IPR019605">
    <property type="entry name" value="Misato_II_tubulin-like"/>
</dbReference>
<proteinExistence type="inferred from homology"/>
<evidence type="ECO:0000313" key="7">
    <source>
        <dbReference type="EMBL" id="KAF7761616.1"/>
    </source>
</evidence>
<feature type="domain" description="DML1/Misato tubulin" evidence="6">
    <location>
        <begin position="129"/>
        <end position="309"/>
    </location>
</feature>
<evidence type="ECO:0000256" key="2">
    <source>
        <dbReference type="ARBA" id="ARBA00004173"/>
    </source>
</evidence>
<gene>
    <name evidence="7" type="ORF">Agabi119p4_9608</name>
</gene>
<dbReference type="SUPFAM" id="SSF52490">
    <property type="entry name" value="Tubulin nucleotide-binding domain-like"/>
    <property type="match status" value="1"/>
</dbReference>
<evidence type="ECO:0000313" key="8">
    <source>
        <dbReference type="Proteomes" id="UP000629468"/>
    </source>
</evidence>
<organism evidence="7 8">
    <name type="scientific">Agaricus bisporus var. burnettii</name>
    <dbReference type="NCBI Taxonomy" id="192524"/>
    <lineage>
        <taxon>Eukaryota</taxon>
        <taxon>Fungi</taxon>
        <taxon>Dikarya</taxon>
        <taxon>Basidiomycota</taxon>
        <taxon>Agaricomycotina</taxon>
        <taxon>Agaricomycetes</taxon>
        <taxon>Agaricomycetidae</taxon>
        <taxon>Agaricales</taxon>
        <taxon>Agaricineae</taxon>
        <taxon>Agaricaceae</taxon>
        <taxon>Agaricus</taxon>
    </lineage>
</organism>
<evidence type="ECO:0000256" key="4">
    <source>
        <dbReference type="ARBA" id="ARBA00023128"/>
    </source>
</evidence>
<sequence>MREILYLQLGDYSNHVGTHFWNMQDEYRSLDMNEQDDVDTTISFTERYNLDGSYTLYPRVIIFDQRENFGTLAQSNALGATSEIQPSPGLWNHSIDEVRQNQITKSTYHMQMEEEDPSDPPHMAGATNVQNIRYWSDYSHVYYLPRSIQRVPNVLHWENPGEDWKQSQNQFHRYNEDNDLMDTSIRLFLEESDNIQGIQLTNDVSNFGGFSAALLTKMTDEFMKTPVLAFPILSTNMTDYKDDKRSTRQILNEAFHLRCLKEMASLSLPFRSPQLWPEHAWMQLDALRTSYYSSSLISAHVENVTFPLRTRSSLDNIDAFGAHLTDAEGLPSFAEISGVIPVQDRTNFGHNLVNYSTFAPGGVLYSIRDIIRGFDPSDRQKYDKWLGEGVSGIKLKTMQAPGQPLTAPVRSLLPKATDLVKSYSRASTSSNLARMFKEYASFLDRSLRRRTASIMSADIDIDEIRELVNDLWVIHDQYPVEEENNDLGDEIIDDDEES</sequence>
<dbReference type="PANTHER" id="PTHR13391:SF0">
    <property type="entry name" value="PROTEIN MISATO HOMOLOG 1"/>
    <property type="match status" value="1"/>
</dbReference>
<dbReference type="Pfam" id="PF10644">
    <property type="entry name" value="Misat_Tub_SegII"/>
    <property type="match status" value="1"/>
</dbReference>
<dbReference type="GO" id="GO:0007005">
    <property type="term" value="P:mitochondrion organization"/>
    <property type="evidence" value="ECO:0007669"/>
    <property type="project" value="InterPro"/>
</dbReference>
<dbReference type="InterPro" id="IPR013838">
    <property type="entry name" value="Beta-tubulin_BS"/>
</dbReference>
<comment type="function">
    <text evidence="1">Involved in the partitioning of the mitochondrial organelle and mitochondrial DNA (mtDNA) inheritance.</text>
</comment>
<dbReference type="GO" id="GO:0005739">
    <property type="term" value="C:mitochondrion"/>
    <property type="evidence" value="ECO:0007669"/>
    <property type="project" value="UniProtKB-SubCell"/>
</dbReference>